<dbReference type="OrthoDB" id="417797at2759"/>
<name>A0A2V0PJB1_9CHLO</name>
<dbReference type="PANTHER" id="PTHR35514">
    <property type="entry name" value="THYLAKOID LUMENAL 15.0 KDA PROTEIN 2, CHLOROPLASTIC"/>
    <property type="match status" value="1"/>
</dbReference>
<feature type="region of interest" description="Disordered" evidence="1">
    <location>
        <begin position="1"/>
        <end position="56"/>
    </location>
</feature>
<dbReference type="AlphaFoldDB" id="A0A2V0PJB1"/>
<gene>
    <name evidence="3" type="ORF">Rsub_12559</name>
</gene>
<feature type="domain" description="TPM" evidence="2">
    <location>
        <begin position="102"/>
        <end position="216"/>
    </location>
</feature>
<dbReference type="Pfam" id="PF04536">
    <property type="entry name" value="TPM_phosphatase"/>
    <property type="match status" value="1"/>
</dbReference>
<keyword evidence="4" id="KW-1185">Reference proteome</keyword>
<evidence type="ECO:0000313" key="3">
    <source>
        <dbReference type="EMBL" id="GBF99806.1"/>
    </source>
</evidence>
<organism evidence="3 4">
    <name type="scientific">Raphidocelis subcapitata</name>
    <dbReference type="NCBI Taxonomy" id="307507"/>
    <lineage>
        <taxon>Eukaryota</taxon>
        <taxon>Viridiplantae</taxon>
        <taxon>Chlorophyta</taxon>
        <taxon>core chlorophytes</taxon>
        <taxon>Chlorophyceae</taxon>
        <taxon>CS clade</taxon>
        <taxon>Sphaeropleales</taxon>
        <taxon>Selenastraceae</taxon>
        <taxon>Raphidocelis</taxon>
    </lineage>
</organism>
<sequence>MLVATRPLGQAAAVRPRQSHKRASCATRAHKDATGSAGQQQGAQHRREEQQNEERAPQLLQRAGAALLSGLVSASLMMPGAASARLDPVNRPDLLPKEFTTVIDVAGFLTPSEERRIASEVAALEADTGFKLRVLAQSYPETPGLAVRDYWSVDDNTIVFVADPTFANIINVNVGQGVDLEVPQSFWSRLAGKYGNKFFWQERGEAASITNAVSAIDSCLREPQGRNKCSAVQGEFGEESSSGKAGKLF</sequence>
<evidence type="ECO:0000313" key="4">
    <source>
        <dbReference type="Proteomes" id="UP000247498"/>
    </source>
</evidence>
<dbReference type="PANTHER" id="PTHR35514:SF1">
    <property type="entry name" value="THYLAKOID LUMENAL 15.0 KDA PROTEIN 2, CHLOROPLASTIC"/>
    <property type="match status" value="1"/>
</dbReference>
<dbReference type="Proteomes" id="UP000247498">
    <property type="component" value="Unassembled WGS sequence"/>
</dbReference>
<dbReference type="InterPro" id="IPR007621">
    <property type="entry name" value="TPM_dom"/>
</dbReference>
<evidence type="ECO:0000259" key="2">
    <source>
        <dbReference type="Pfam" id="PF04536"/>
    </source>
</evidence>
<dbReference type="Gene3D" id="3.10.310.50">
    <property type="match status" value="1"/>
</dbReference>
<proteinExistence type="predicted"/>
<evidence type="ECO:0000256" key="1">
    <source>
        <dbReference type="SAM" id="MobiDB-lite"/>
    </source>
</evidence>
<feature type="compositionally biased region" description="Basic and acidic residues" evidence="1">
    <location>
        <begin position="45"/>
        <end position="56"/>
    </location>
</feature>
<dbReference type="EMBL" id="BDRX01000174">
    <property type="protein sequence ID" value="GBF99806.1"/>
    <property type="molecule type" value="Genomic_DNA"/>
</dbReference>
<comment type="caution">
    <text evidence="3">The sequence shown here is derived from an EMBL/GenBank/DDBJ whole genome shotgun (WGS) entry which is preliminary data.</text>
</comment>
<protein>
    <recommendedName>
        <fullName evidence="2">TPM domain-containing protein</fullName>
    </recommendedName>
</protein>
<dbReference type="InParanoid" id="A0A2V0PJB1"/>
<dbReference type="FunCoup" id="A0A2V0PJB1">
    <property type="interactions" value="600"/>
</dbReference>
<accession>A0A2V0PJB1</accession>
<dbReference type="STRING" id="307507.A0A2V0PJB1"/>
<reference evidence="3 4" key="1">
    <citation type="journal article" date="2018" name="Sci. Rep.">
        <title>Raphidocelis subcapitata (=Pseudokirchneriella subcapitata) provides an insight into genome evolution and environmental adaptations in the Sphaeropleales.</title>
        <authorList>
            <person name="Suzuki S."/>
            <person name="Yamaguchi H."/>
            <person name="Nakajima N."/>
            <person name="Kawachi M."/>
        </authorList>
    </citation>
    <scope>NUCLEOTIDE SEQUENCE [LARGE SCALE GENOMIC DNA]</scope>
    <source>
        <strain evidence="3 4">NIES-35</strain>
    </source>
</reference>